<evidence type="ECO:0000256" key="1">
    <source>
        <dbReference type="PROSITE-ProRule" id="PRU00047"/>
    </source>
</evidence>
<protein>
    <recommendedName>
        <fullName evidence="3">CCHC-type domain-containing protein</fullName>
    </recommendedName>
</protein>
<keyword evidence="1" id="KW-0479">Metal-binding</keyword>
<keyword evidence="1" id="KW-0862">Zinc</keyword>
<feature type="domain" description="CCHC-type" evidence="3">
    <location>
        <begin position="147"/>
        <end position="162"/>
    </location>
</feature>
<dbReference type="InterPro" id="IPR036875">
    <property type="entry name" value="Znf_CCHC_sf"/>
</dbReference>
<dbReference type="InterPro" id="IPR036691">
    <property type="entry name" value="Endo/exonu/phosph_ase_sf"/>
</dbReference>
<dbReference type="SUPFAM" id="SSF57756">
    <property type="entry name" value="Retrovirus zinc finger-like domains"/>
    <property type="match status" value="1"/>
</dbReference>
<dbReference type="Proteomes" id="UP001231189">
    <property type="component" value="Unassembled WGS sequence"/>
</dbReference>
<keyword evidence="5" id="KW-1185">Reference proteome</keyword>
<dbReference type="InterPro" id="IPR001878">
    <property type="entry name" value="Znf_CCHC"/>
</dbReference>
<evidence type="ECO:0000256" key="2">
    <source>
        <dbReference type="SAM" id="MobiDB-lite"/>
    </source>
</evidence>
<feature type="compositionally biased region" description="Low complexity" evidence="2">
    <location>
        <begin position="89"/>
        <end position="109"/>
    </location>
</feature>
<organism evidence="4 5">
    <name type="scientific">Lolium multiflorum</name>
    <name type="common">Italian ryegrass</name>
    <name type="synonym">Lolium perenne subsp. multiflorum</name>
    <dbReference type="NCBI Taxonomy" id="4521"/>
    <lineage>
        <taxon>Eukaryota</taxon>
        <taxon>Viridiplantae</taxon>
        <taxon>Streptophyta</taxon>
        <taxon>Embryophyta</taxon>
        <taxon>Tracheophyta</taxon>
        <taxon>Spermatophyta</taxon>
        <taxon>Magnoliopsida</taxon>
        <taxon>Liliopsida</taxon>
        <taxon>Poales</taxon>
        <taxon>Poaceae</taxon>
        <taxon>BOP clade</taxon>
        <taxon>Pooideae</taxon>
        <taxon>Poodae</taxon>
        <taxon>Poeae</taxon>
        <taxon>Poeae Chloroplast Group 2 (Poeae type)</taxon>
        <taxon>Loliodinae</taxon>
        <taxon>Loliinae</taxon>
        <taxon>Lolium</taxon>
    </lineage>
</organism>
<dbReference type="Gene3D" id="3.60.10.10">
    <property type="entry name" value="Endonuclease/exonuclease/phosphatase"/>
    <property type="match status" value="1"/>
</dbReference>
<dbReference type="PROSITE" id="PS50158">
    <property type="entry name" value="ZF_CCHC"/>
    <property type="match status" value="2"/>
</dbReference>
<dbReference type="Gene3D" id="4.10.60.10">
    <property type="entry name" value="Zinc finger, CCHC-type"/>
    <property type="match status" value="1"/>
</dbReference>
<gene>
    <name evidence="4" type="ORF">QYE76_004693</name>
</gene>
<dbReference type="PANTHER" id="PTHR33170:SF2">
    <property type="entry name" value="OS12G0531500 PROTEIN"/>
    <property type="match status" value="1"/>
</dbReference>
<feature type="compositionally biased region" description="Basic and acidic residues" evidence="2">
    <location>
        <begin position="391"/>
        <end position="409"/>
    </location>
</feature>
<evidence type="ECO:0000259" key="3">
    <source>
        <dbReference type="PROSITE" id="PS50158"/>
    </source>
</evidence>
<feature type="compositionally biased region" description="Acidic residues" evidence="2">
    <location>
        <begin position="376"/>
        <end position="385"/>
    </location>
</feature>
<evidence type="ECO:0000313" key="4">
    <source>
        <dbReference type="EMBL" id="KAK1630378.1"/>
    </source>
</evidence>
<feature type="domain" description="CCHC-type" evidence="3">
    <location>
        <begin position="128"/>
        <end position="141"/>
    </location>
</feature>
<accession>A0AAD8W2G9</accession>
<feature type="region of interest" description="Disordered" evidence="2">
    <location>
        <begin position="1"/>
        <end position="119"/>
    </location>
</feature>
<proteinExistence type="predicted"/>
<dbReference type="SMART" id="SM00343">
    <property type="entry name" value="ZnF_C2HC"/>
    <property type="match status" value="2"/>
</dbReference>
<dbReference type="GO" id="GO:0003676">
    <property type="term" value="F:nucleic acid binding"/>
    <property type="evidence" value="ECO:0007669"/>
    <property type="project" value="InterPro"/>
</dbReference>
<feature type="compositionally biased region" description="Basic and acidic residues" evidence="2">
    <location>
        <begin position="58"/>
        <end position="68"/>
    </location>
</feature>
<comment type="caution">
    <text evidence="4">The sequence shown here is derived from an EMBL/GenBank/DDBJ whole genome shotgun (WGS) entry which is preliminary data.</text>
</comment>
<dbReference type="PANTHER" id="PTHR33170">
    <property type="entry name" value="DUF4283 DOMAIN-CONTAINING PROTEIN-RELATED"/>
    <property type="match status" value="1"/>
</dbReference>
<dbReference type="Pfam" id="PF00098">
    <property type="entry name" value="zf-CCHC"/>
    <property type="match status" value="1"/>
</dbReference>
<feature type="compositionally biased region" description="Low complexity" evidence="2">
    <location>
        <begin position="422"/>
        <end position="431"/>
    </location>
</feature>
<reference evidence="4" key="1">
    <citation type="submission" date="2023-07" db="EMBL/GenBank/DDBJ databases">
        <title>A chromosome-level genome assembly of Lolium multiflorum.</title>
        <authorList>
            <person name="Chen Y."/>
            <person name="Copetti D."/>
            <person name="Kolliker R."/>
            <person name="Studer B."/>
        </authorList>
    </citation>
    <scope>NUCLEOTIDE SEQUENCE</scope>
    <source>
        <strain evidence="4">02402/16</strain>
        <tissue evidence="4">Leaf</tissue>
    </source>
</reference>
<dbReference type="SUPFAM" id="SSF56219">
    <property type="entry name" value="DNase I-like"/>
    <property type="match status" value="1"/>
</dbReference>
<keyword evidence="1" id="KW-0863">Zinc-finger</keyword>
<name>A0AAD8W2G9_LOLMU</name>
<dbReference type="GO" id="GO:0008270">
    <property type="term" value="F:zinc ion binding"/>
    <property type="evidence" value="ECO:0007669"/>
    <property type="project" value="UniProtKB-KW"/>
</dbReference>
<dbReference type="EMBL" id="JAUUTY010000005">
    <property type="protein sequence ID" value="KAK1630378.1"/>
    <property type="molecule type" value="Genomic_DNA"/>
</dbReference>
<sequence>MGRAHLHGPAQERCAGFQRPLTSNARSNLLNKDRPRRQGSSSGDGGGQQQHQQPQWWLDREKKREARRAAAAAQQPENSEADRGRGRGSARAAGKPPAPPARKQQGVAGPPVPAGGGAGGSGLAQVECFKCGRPGHFQASCTAEPICVICGKEGHHSAACPSKGKEPELSMMGHAISGEGFFYVDFEEDDDEEDDLSNSAIITFPGVALTAAGLEQELRHLVEGDWDWQVRALGEREFAVVFPSRATLTFSARSGKLYLTLCGTVVDIKLADADPAPAEKLQEVWVRISGLPRCMRRTRRLMVGMRMLGRPLEVDHSTLKARGPVRMRVACRNPSKLNGAVQFFHNSLGYNVGIRVEEPRGATSAPRPPSPPHQDDDMDDDDDDANSPSEDEWRALGEKDRAQAAERSKSLPVTTQSREPAAEATGEPAEPVAVITARGASEPPALRGQTRAAEGARREQALTHPPAAVKTDPPVSPPVDSSTLLTTGSDYDSEDSLGSPAMHKDTGRVVEAEEEGGVVDDTDDFARRPVLREATVPRARRTRTVPVGPARKSARLQGPASAIPILQRAQEFTAAKNLDPTGLAFSVESGTATDVISFIRAKEEAQAALAFAAARRAHSEAGEASLLGEAPAESIETAQAEAVVEQDQVGHPSWTEVPRSAMRAGFWNIRGYHAPGRQPQIRELLAREHLDIVGLQETIKREFSQADLRSIDPQGKFAWHSLPALGHSGGILVGVNEDTFEAIAWTEGRFFLRVDILQLATNTMWTVFVVYGPADHRFSDEFLGELSTAVNAAPFRWRLAEILT</sequence>
<evidence type="ECO:0000313" key="5">
    <source>
        <dbReference type="Proteomes" id="UP001231189"/>
    </source>
</evidence>
<dbReference type="AlphaFoldDB" id="A0AAD8W2G9"/>
<feature type="compositionally biased region" description="Polar residues" evidence="2">
    <location>
        <begin position="20"/>
        <end position="30"/>
    </location>
</feature>
<feature type="region of interest" description="Disordered" evidence="2">
    <location>
        <begin position="359"/>
        <end position="506"/>
    </location>
</feature>